<feature type="transmembrane region" description="Helical" evidence="1">
    <location>
        <begin position="83"/>
        <end position="100"/>
    </location>
</feature>
<evidence type="ECO:0000256" key="1">
    <source>
        <dbReference type="SAM" id="Phobius"/>
    </source>
</evidence>
<keyword evidence="1" id="KW-0472">Membrane</keyword>
<dbReference type="Proteomes" id="UP001215280">
    <property type="component" value="Unassembled WGS sequence"/>
</dbReference>
<feature type="transmembrane region" description="Helical" evidence="1">
    <location>
        <begin position="145"/>
        <end position="165"/>
    </location>
</feature>
<comment type="caution">
    <text evidence="2">The sequence shown here is derived from an EMBL/GenBank/DDBJ whole genome shotgun (WGS) entry which is preliminary data.</text>
</comment>
<evidence type="ECO:0000313" key="3">
    <source>
        <dbReference type="Proteomes" id="UP001215280"/>
    </source>
</evidence>
<keyword evidence="1" id="KW-0812">Transmembrane</keyword>
<keyword evidence="1" id="KW-1133">Transmembrane helix</keyword>
<evidence type="ECO:0000313" key="2">
    <source>
        <dbReference type="EMBL" id="KAJ7733755.1"/>
    </source>
</evidence>
<feature type="transmembrane region" description="Helical" evidence="1">
    <location>
        <begin position="52"/>
        <end position="71"/>
    </location>
</feature>
<organism evidence="2 3">
    <name type="scientific">Mycena maculata</name>
    <dbReference type="NCBI Taxonomy" id="230809"/>
    <lineage>
        <taxon>Eukaryota</taxon>
        <taxon>Fungi</taxon>
        <taxon>Dikarya</taxon>
        <taxon>Basidiomycota</taxon>
        <taxon>Agaricomycotina</taxon>
        <taxon>Agaricomycetes</taxon>
        <taxon>Agaricomycetidae</taxon>
        <taxon>Agaricales</taxon>
        <taxon>Marasmiineae</taxon>
        <taxon>Mycenaceae</taxon>
        <taxon>Mycena</taxon>
    </lineage>
</organism>
<accession>A0AAD7MWI5</accession>
<gene>
    <name evidence="2" type="ORF">DFH07DRAFT_845329</name>
</gene>
<sequence>MFTFALAVLGTPVHDALFPYVWGTTLHAARISIVFHTNIHATKSNLSWGAHFFGFLLMCWGGSIASHVLLSLPPPQLYAPAPWLNYSAVHLLFTALFHYFPIPDTFLTNAVLFPLDGLLRANSVIHTLSLLSIPSVNPLLVTSPLFHFILGATASAGGGLVGGTLSLWTPNWQFSTPPPLRTGVWGIWSTLDIWAGGVVAAIYSTLTAHPAFVPLRASFVSQEAEPFSVLDAKVTAAAAMVFFFGIRVAAGFLPAKAAAKPSVTPKQSGKKVKTQ</sequence>
<protein>
    <submittedName>
        <fullName evidence="2">Uncharacterized protein</fullName>
    </submittedName>
</protein>
<keyword evidence="3" id="KW-1185">Reference proteome</keyword>
<dbReference type="AlphaFoldDB" id="A0AAD7MWI5"/>
<name>A0AAD7MWI5_9AGAR</name>
<feature type="transmembrane region" description="Helical" evidence="1">
    <location>
        <begin position="185"/>
        <end position="206"/>
    </location>
</feature>
<dbReference type="EMBL" id="JARJLG010000166">
    <property type="protein sequence ID" value="KAJ7733755.1"/>
    <property type="molecule type" value="Genomic_DNA"/>
</dbReference>
<reference evidence="2" key="1">
    <citation type="submission" date="2023-03" db="EMBL/GenBank/DDBJ databases">
        <title>Massive genome expansion in bonnet fungi (Mycena s.s.) driven by repeated elements and novel gene families across ecological guilds.</title>
        <authorList>
            <consortium name="Lawrence Berkeley National Laboratory"/>
            <person name="Harder C.B."/>
            <person name="Miyauchi S."/>
            <person name="Viragh M."/>
            <person name="Kuo A."/>
            <person name="Thoen E."/>
            <person name="Andreopoulos B."/>
            <person name="Lu D."/>
            <person name="Skrede I."/>
            <person name="Drula E."/>
            <person name="Henrissat B."/>
            <person name="Morin E."/>
            <person name="Kohler A."/>
            <person name="Barry K."/>
            <person name="LaButti K."/>
            <person name="Morin E."/>
            <person name="Salamov A."/>
            <person name="Lipzen A."/>
            <person name="Mereny Z."/>
            <person name="Hegedus B."/>
            <person name="Baldrian P."/>
            <person name="Stursova M."/>
            <person name="Weitz H."/>
            <person name="Taylor A."/>
            <person name="Grigoriev I.V."/>
            <person name="Nagy L.G."/>
            <person name="Martin F."/>
            <person name="Kauserud H."/>
        </authorList>
    </citation>
    <scope>NUCLEOTIDE SEQUENCE</scope>
    <source>
        <strain evidence="2">CBHHK188m</strain>
    </source>
</reference>
<proteinExistence type="predicted"/>